<gene>
    <name evidence="1" type="ordered locus">TUZN_1539</name>
</gene>
<dbReference type="AlphaFoldDB" id="F2L280"/>
<reference evidence="1 2" key="1">
    <citation type="journal article" date="2011" name="J. Bacteriol.">
        <title>Complete genome sequence of the thermoacidophilic crenarchaeon Thermoproteus uzoniensis 768-20.</title>
        <authorList>
            <person name="Mardanov A.V."/>
            <person name="Gumerov V.M."/>
            <person name="Beletsky A.V."/>
            <person name="Prokofeva M.I."/>
            <person name="Bonch-Osmolovskaya E.A."/>
            <person name="Ravin N.V."/>
            <person name="Skryabin K.G."/>
        </authorList>
    </citation>
    <scope>NUCLEOTIDE SEQUENCE [LARGE SCALE GENOMIC DNA]</scope>
    <source>
        <strain evidence="1 2">768-20</strain>
    </source>
</reference>
<dbReference type="HOGENOM" id="CLU_1363718_0_0_2"/>
<dbReference type="Proteomes" id="UP000008138">
    <property type="component" value="Chromosome"/>
</dbReference>
<keyword evidence="2" id="KW-1185">Reference proteome</keyword>
<evidence type="ECO:0000313" key="1">
    <source>
        <dbReference type="EMBL" id="AEA13007.1"/>
    </source>
</evidence>
<proteinExistence type="predicted"/>
<name>F2L280_THEU7</name>
<protein>
    <submittedName>
        <fullName evidence="1">Uncharacterized protein</fullName>
    </submittedName>
</protein>
<accession>F2L280</accession>
<dbReference type="eggNOG" id="arCOG07834">
    <property type="taxonomic scope" value="Archaea"/>
</dbReference>
<dbReference type="GeneID" id="59388398"/>
<reference key="2">
    <citation type="submission" date="2011-03" db="EMBL/GenBank/DDBJ databases">
        <title>Complete genome sequence of the thermoacidophilic crenarchaeon Thermoproteus uzoniensis 768-20.</title>
        <authorList>
            <person name="Mardanov A.V."/>
            <person name="Gumerov V.M."/>
            <person name="Beletsky A.V."/>
            <person name="Prokofeva M.I."/>
            <person name="Bonch-Osmolovskaya E.A."/>
            <person name="Ravin N.V."/>
            <person name="Skryabin K.G."/>
        </authorList>
    </citation>
    <scope>NUCLEOTIDE SEQUENCE</scope>
    <source>
        <strain>768-20</strain>
    </source>
</reference>
<dbReference type="EMBL" id="CP002590">
    <property type="protein sequence ID" value="AEA13007.1"/>
    <property type="molecule type" value="Genomic_DNA"/>
</dbReference>
<organism evidence="1 2">
    <name type="scientific">Thermoproteus uzoniensis (strain 768-20)</name>
    <dbReference type="NCBI Taxonomy" id="999630"/>
    <lineage>
        <taxon>Archaea</taxon>
        <taxon>Thermoproteota</taxon>
        <taxon>Thermoprotei</taxon>
        <taxon>Thermoproteales</taxon>
        <taxon>Thermoproteaceae</taxon>
        <taxon>Thermoproteus</taxon>
    </lineage>
</organism>
<evidence type="ECO:0000313" key="2">
    <source>
        <dbReference type="Proteomes" id="UP000008138"/>
    </source>
</evidence>
<dbReference type="OrthoDB" id="385580at2157"/>
<dbReference type="KEGG" id="tuz:TUZN_1539"/>
<sequence>MVNKYVPVVQFFEMIIAFIAYRYVDVCCPRGDGCSRRCRLLASAHSSWDFRPKLRDSWSLYVGRTHIGYIEGYLVPDAPAVPIRTGEGWGRFVAWAEDGRPFLVWPAVSGISRSFVEAPPAVKLAFFYRVDPSLYARGDWFRVSILPAEKYPGSGKLVGEEFHIVEPDADYLRLVGRGGDEFLAWDLVLGTLDTGEWILI</sequence>
<dbReference type="RefSeq" id="WP_013680342.1">
    <property type="nucleotide sequence ID" value="NC_015315.1"/>
</dbReference>